<accession>A0A927N3E1</accession>
<dbReference type="Proteomes" id="UP000638648">
    <property type="component" value="Unassembled WGS sequence"/>
</dbReference>
<evidence type="ECO:0000313" key="2">
    <source>
        <dbReference type="Proteomes" id="UP000638648"/>
    </source>
</evidence>
<name>A0A927N3E1_9ACTN</name>
<evidence type="ECO:0008006" key="3">
    <source>
        <dbReference type="Google" id="ProtNLM"/>
    </source>
</evidence>
<proteinExistence type="predicted"/>
<protein>
    <recommendedName>
        <fullName evidence="3">SAF domain-containing protein</fullName>
    </recommendedName>
</protein>
<dbReference type="AlphaFoldDB" id="A0A927N3E1"/>
<comment type="caution">
    <text evidence="1">The sequence shown here is derived from an EMBL/GenBank/DDBJ whole genome shotgun (WGS) entry which is preliminary data.</text>
</comment>
<evidence type="ECO:0000313" key="1">
    <source>
        <dbReference type="EMBL" id="MBE1607855.1"/>
    </source>
</evidence>
<dbReference type="EMBL" id="JADBEM010000001">
    <property type="protein sequence ID" value="MBE1607855.1"/>
    <property type="molecule type" value="Genomic_DNA"/>
</dbReference>
<dbReference type="RefSeq" id="WP_192751734.1">
    <property type="nucleotide sequence ID" value="NZ_BAABJL010000040.1"/>
</dbReference>
<reference evidence="1" key="1">
    <citation type="submission" date="2020-10" db="EMBL/GenBank/DDBJ databases">
        <title>Sequencing the genomes of 1000 actinobacteria strains.</title>
        <authorList>
            <person name="Klenk H.-P."/>
        </authorList>
    </citation>
    <scope>NUCLEOTIDE SEQUENCE</scope>
    <source>
        <strain evidence="1">DSM 45354</strain>
    </source>
</reference>
<keyword evidence="2" id="KW-1185">Reference proteome</keyword>
<organism evidence="1 2">
    <name type="scientific">Actinopolymorpha pittospori</name>
    <dbReference type="NCBI Taxonomy" id="648752"/>
    <lineage>
        <taxon>Bacteria</taxon>
        <taxon>Bacillati</taxon>
        <taxon>Actinomycetota</taxon>
        <taxon>Actinomycetes</taxon>
        <taxon>Propionibacteriales</taxon>
        <taxon>Actinopolymorphaceae</taxon>
        <taxon>Actinopolymorpha</taxon>
    </lineage>
</organism>
<sequence>MSDAPSPKATRQSRPRWLDPKLFLGILLVLASMALGARVIAQSDKTAEVWALKDDTTLAPSATLTQSMLVARSVRFTSQEDANRYVSASAKIPDGARMVRAVGPGEFLPRDSWTAKADEQLRDAPIPIAASDMPKSIRRGDRVDVYVVPANDNKFRPSRGILAASNVIVVDLPTGGGLSSGGDASATIRVALDQVTKGFTLEQLVGDVTNGKAVIIKHVAPEVR</sequence>
<gene>
    <name evidence="1" type="ORF">HEB94_004703</name>
</gene>